<organism evidence="1 2">
    <name type="scientific">Acinetobacter ursingii</name>
    <dbReference type="NCBI Taxonomy" id="108980"/>
    <lineage>
        <taxon>Bacteria</taxon>
        <taxon>Pseudomonadati</taxon>
        <taxon>Pseudomonadota</taxon>
        <taxon>Gammaproteobacteria</taxon>
        <taxon>Moraxellales</taxon>
        <taxon>Moraxellaceae</taxon>
        <taxon>Acinetobacter</taxon>
    </lineage>
</organism>
<dbReference type="AlphaFoldDB" id="A0A3D2SL01"/>
<evidence type="ECO:0000313" key="1">
    <source>
        <dbReference type="EMBL" id="HCK30129.1"/>
    </source>
</evidence>
<dbReference type="Proteomes" id="UP000263596">
    <property type="component" value="Unassembled WGS sequence"/>
</dbReference>
<reference evidence="1 2" key="1">
    <citation type="journal article" date="2018" name="Nat. Biotechnol.">
        <title>A standardized bacterial taxonomy based on genome phylogeny substantially revises the tree of life.</title>
        <authorList>
            <person name="Parks D.H."/>
            <person name="Chuvochina M."/>
            <person name="Waite D.W."/>
            <person name="Rinke C."/>
            <person name="Skarshewski A."/>
            <person name="Chaumeil P.A."/>
            <person name="Hugenholtz P."/>
        </authorList>
    </citation>
    <scope>NUCLEOTIDE SEQUENCE [LARGE SCALE GENOMIC DNA]</scope>
    <source>
        <strain evidence="1">UBA9669</strain>
    </source>
</reference>
<name>A0A3D2SL01_9GAMM</name>
<accession>A0A3D2SL01</accession>
<gene>
    <name evidence="1" type="ORF">DHW29_08020</name>
</gene>
<proteinExistence type="predicted"/>
<comment type="caution">
    <text evidence="1">The sequence shown here is derived from an EMBL/GenBank/DDBJ whole genome shotgun (WGS) entry which is preliminary data.</text>
</comment>
<evidence type="ECO:0000313" key="2">
    <source>
        <dbReference type="Proteomes" id="UP000263596"/>
    </source>
</evidence>
<sequence>MINLDDGNLISQAVNQEGVYHAEVRKSTNGPKKVLLDGEECKYVLFADTNKGYLIRHKTTIDGRVFTVGNEPVFEILFGKVEVTFNGLDKQTKCLH</sequence>
<protein>
    <submittedName>
        <fullName evidence="1">Uncharacterized protein</fullName>
    </submittedName>
</protein>
<dbReference type="EMBL" id="DPVE01000144">
    <property type="protein sequence ID" value="HCK30129.1"/>
    <property type="molecule type" value="Genomic_DNA"/>
</dbReference>